<evidence type="ECO:0000313" key="3">
    <source>
        <dbReference type="EMBL" id="MBX57713.1"/>
    </source>
</evidence>
<dbReference type="EMBL" id="GGEC01077229">
    <property type="protein sequence ID" value="MBX57713.1"/>
    <property type="molecule type" value="Transcribed_RNA"/>
</dbReference>
<organism evidence="3">
    <name type="scientific">Rhizophora mucronata</name>
    <name type="common">Asiatic mangrove</name>
    <dbReference type="NCBI Taxonomy" id="61149"/>
    <lineage>
        <taxon>Eukaryota</taxon>
        <taxon>Viridiplantae</taxon>
        <taxon>Streptophyta</taxon>
        <taxon>Embryophyta</taxon>
        <taxon>Tracheophyta</taxon>
        <taxon>Spermatophyta</taxon>
        <taxon>Magnoliopsida</taxon>
        <taxon>eudicotyledons</taxon>
        <taxon>Gunneridae</taxon>
        <taxon>Pentapetalae</taxon>
        <taxon>rosids</taxon>
        <taxon>fabids</taxon>
        <taxon>Malpighiales</taxon>
        <taxon>Rhizophoraceae</taxon>
        <taxon>Rhizophora</taxon>
    </lineage>
</organism>
<evidence type="ECO:0000259" key="2">
    <source>
        <dbReference type="Pfam" id="PF13178"/>
    </source>
</evidence>
<feature type="region of interest" description="Disordered" evidence="1">
    <location>
        <begin position="1"/>
        <end position="149"/>
    </location>
</feature>
<dbReference type="Pfam" id="PF13178">
    <property type="entry name" value="DUF4005"/>
    <property type="match status" value="1"/>
</dbReference>
<dbReference type="InterPro" id="IPR025064">
    <property type="entry name" value="DUF4005"/>
</dbReference>
<sequence>MSSQPYHASQLEPNQGPYMTVATPNTTPTYKCDVSEKTAEMDVVTPPGTTSHRNIGLRDNSPYRSRQQRQQPSPMNVPSYMAPTQSARAKTRNHGSSKLRGTHVPQWNPSTKRAPSPGSACDSSSSGGGTAAHHAPRSPSPNTKGMRLQSGRLAAGYSPEFIPGEDWRLQTLCGRGWGHDYIQ</sequence>
<feature type="compositionally biased region" description="Basic residues" evidence="1">
    <location>
        <begin position="89"/>
        <end position="101"/>
    </location>
</feature>
<feature type="compositionally biased region" description="Low complexity" evidence="1">
    <location>
        <begin position="114"/>
        <end position="125"/>
    </location>
</feature>
<evidence type="ECO:0000256" key="1">
    <source>
        <dbReference type="SAM" id="MobiDB-lite"/>
    </source>
</evidence>
<name>A0A2P2PSP3_RHIMU</name>
<feature type="compositionally biased region" description="Polar residues" evidence="1">
    <location>
        <begin position="1"/>
        <end position="13"/>
    </location>
</feature>
<protein>
    <submittedName>
        <fullName evidence="3">Calmodulin-binding family protein</fullName>
    </submittedName>
</protein>
<reference evidence="3" key="1">
    <citation type="submission" date="2018-02" db="EMBL/GenBank/DDBJ databases">
        <title>Rhizophora mucronata_Transcriptome.</title>
        <authorList>
            <person name="Meera S.P."/>
            <person name="Sreeshan A."/>
            <person name="Augustine A."/>
        </authorList>
    </citation>
    <scope>NUCLEOTIDE SEQUENCE</scope>
    <source>
        <tissue evidence="3">Leaf</tissue>
    </source>
</reference>
<feature type="domain" description="DUF4005" evidence="2">
    <location>
        <begin position="58"/>
        <end position="114"/>
    </location>
</feature>
<accession>A0A2P2PSP3</accession>
<proteinExistence type="predicted"/>
<feature type="compositionally biased region" description="Low complexity" evidence="1">
    <location>
        <begin position="62"/>
        <end position="74"/>
    </location>
</feature>
<dbReference type="AlphaFoldDB" id="A0A2P2PSP3"/>